<evidence type="ECO:0000256" key="4">
    <source>
        <dbReference type="ARBA" id="ARBA00022737"/>
    </source>
</evidence>
<comment type="subcellular location">
    <subcellularLocation>
        <location evidence="1">Nucleus</location>
    </subcellularLocation>
</comment>
<evidence type="ECO:0000256" key="8">
    <source>
        <dbReference type="ARBA" id="ARBA00038089"/>
    </source>
</evidence>
<evidence type="ECO:0000256" key="1">
    <source>
        <dbReference type="ARBA" id="ARBA00004123"/>
    </source>
</evidence>
<feature type="region of interest" description="Disordered" evidence="10">
    <location>
        <begin position="475"/>
        <end position="541"/>
    </location>
</feature>
<evidence type="ECO:0000256" key="2">
    <source>
        <dbReference type="ARBA" id="ARBA00022491"/>
    </source>
</evidence>
<dbReference type="EMBL" id="MU007053">
    <property type="protein sequence ID" value="KAF2428796.1"/>
    <property type="molecule type" value="Genomic_DNA"/>
</dbReference>
<dbReference type="GO" id="GO:0008270">
    <property type="term" value="F:zinc ion binding"/>
    <property type="evidence" value="ECO:0007669"/>
    <property type="project" value="UniProtKB-KW"/>
</dbReference>
<dbReference type="FunFam" id="3.30.160.60:FF:001875">
    <property type="entry name" value="pH-response transcription factor pacC/RIM101"/>
    <property type="match status" value="1"/>
</dbReference>
<keyword evidence="4" id="KW-0677">Repeat</keyword>
<dbReference type="InterPro" id="IPR013087">
    <property type="entry name" value="Znf_C2H2_type"/>
</dbReference>
<feature type="region of interest" description="Disordered" evidence="10">
    <location>
        <begin position="565"/>
        <end position="597"/>
    </location>
</feature>
<comment type="caution">
    <text evidence="12">The sequence shown here is derived from an EMBL/GenBank/DDBJ whole genome shotgun (WGS) entry which is preliminary data.</text>
</comment>
<keyword evidence="13" id="KW-1185">Reference proteome</keyword>
<feature type="compositionally biased region" description="Low complexity" evidence="10">
    <location>
        <begin position="404"/>
        <end position="424"/>
    </location>
</feature>
<feature type="region of interest" description="Disordered" evidence="10">
    <location>
        <begin position="400"/>
        <end position="427"/>
    </location>
</feature>
<dbReference type="InterPro" id="IPR036236">
    <property type="entry name" value="Znf_C2H2_sf"/>
</dbReference>
<keyword evidence="3" id="KW-0479">Metal-binding</keyword>
<feature type="compositionally biased region" description="Basic and acidic residues" evidence="10">
    <location>
        <begin position="497"/>
        <end position="511"/>
    </location>
</feature>
<dbReference type="InterPro" id="IPR050806">
    <property type="entry name" value="pacC/RIM101"/>
</dbReference>
<evidence type="ECO:0000256" key="10">
    <source>
        <dbReference type="SAM" id="MobiDB-lite"/>
    </source>
</evidence>
<feature type="domain" description="C2H2-type" evidence="11">
    <location>
        <begin position="45"/>
        <end position="75"/>
    </location>
</feature>
<evidence type="ECO:0000256" key="9">
    <source>
        <dbReference type="PROSITE-ProRule" id="PRU00042"/>
    </source>
</evidence>
<dbReference type="AlphaFoldDB" id="A0A9P4TX30"/>
<keyword evidence="5 9" id="KW-0863">Zinc-finger</keyword>
<organism evidence="12 13">
    <name type="scientific">Tothia fuscella</name>
    <dbReference type="NCBI Taxonomy" id="1048955"/>
    <lineage>
        <taxon>Eukaryota</taxon>
        <taxon>Fungi</taxon>
        <taxon>Dikarya</taxon>
        <taxon>Ascomycota</taxon>
        <taxon>Pezizomycotina</taxon>
        <taxon>Dothideomycetes</taxon>
        <taxon>Pleosporomycetidae</taxon>
        <taxon>Venturiales</taxon>
        <taxon>Cylindrosympodiaceae</taxon>
        <taxon>Tothia</taxon>
    </lineage>
</organism>
<dbReference type="GO" id="GO:0005634">
    <property type="term" value="C:nucleus"/>
    <property type="evidence" value="ECO:0007669"/>
    <property type="project" value="UniProtKB-SubCell"/>
</dbReference>
<evidence type="ECO:0000256" key="7">
    <source>
        <dbReference type="ARBA" id="ARBA00023242"/>
    </source>
</evidence>
<dbReference type="Gene3D" id="3.30.160.60">
    <property type="entry name" value="Classic Zinc Finger"/>
    <property type="match status" value="2"/>
</dbReference>
<name>A0A9P4TX30_9PEZI</name>
<evidence type="ECO:0000259" key="11">
    <source>
        <dbReference type="PROSITE" id="PS50157"/>
    </source>
</evidence>
<keyword evidence="7" id="KW-0539">Nucleus</keyword>
<reference evidence="12" key="1">
    <citation type="journal article" date="2020" name="Stud. Mycol.">
        <title>101 Dothideomycetes genomes: a test case for predicting lifestyles and emergence of pathogens.</title>
        <authorList>
            <person name="Haridas S."/>
            <person name="Albert R."/>
            <person name="Binder M."/>
            <person name="Bloem J."/>
            <person name="Labutti K."/>
            <person name="Salamov A."/>
            <person name="Andreopoulos B."/>
            <person name="Baker S."/>
            <person name="Barry K."/>
            <person name="Bills G."/>
            <person name="Bluhm B."/>
            <person name="Cannon C."/>
            <person name="Castanera R."/>
            <person name="Culley D."/>
            <person name="Daum C."/>
            <person name="Ezra D."/>
            <person name="Gonzalez J."/>
            <person name="Henrissat B."/>
            <person name="Kuo A."/>
            <person name="Liang C."/>
            <person name="Lipzen A."/>
            <person name="Lutzoni F."/>
            <person name="Magnuson J."/>
            <person name="Mondo S."/>
            <person name="Nolan M."/>
            <person name="Ohm R."/>
            <person name="Pangilinan J."/>
            <person name="Park H.-J."/>
            <person name="Ramirez L."/>
            <person name="Alfaro M."/>
            <person name="Sun H."/>
            <person name="Tritt A."/>
            <person name="Yoshinaga Y."/>
            <person name="Zwiers L.-H."/>
            <person name="Turgeon B."/>
            <person name="Goodwin S."/>
            <person name="Spatafora J."/>
            <person name="Crous P."/>
            <person name="Grigoriev I."/>
        </authorList>
    </citation>
    <scope>NUCLEOTIDE SEQUENCE</scope>
    <source>
        <strain evidence="12">CBS 130266</strain>
    </source>
</reference>
<evidence type="ECO:0000256" key="6">
    <source>
        <dbReference type="ARBA" id="ARBA00022833"/>
    </source>
</evidence>
<keyword evidence="2" id="KW-0678">Repressor</keyword>
<dbReference type="GO" id="GO:0045944">
    <property type="term" value="P:positive regulation of transcription by RNA polymerase II"/>
    <property type="evidence" value="ECO:0007669"/>
    <property type="project" value="TreeGrafter"/>
</dbReference>
<feature type="compositionally biased region" description="Low complexity" evidence="10">
    <location>
        <begin position="16"/>
        <end position="32"/>
    </location>
</feature>
<comment type="similarity">
    <text evidence="8">Belongs to the pacC/RIM101 family.</text>
</comment>
<dbReference type="PROSITE" id="PS50157">
    <property type="entry name" value="ZINC_FINGER_C2H2_2"/>
    <property type="match status" value="3"/>
</dbReference>
<dbReference type="PROSITE" id="PS00028">
    <property type="entry name" value="ZINC_FINGER_C2H2_1"/>
    <property type="match status" value="2"/>
</dbReference>
<evidence type="ECO:0000256" key="3">
    <source>
        <dbReference type="ARBA" id="ARBA00022723"/>
    </source>
</evidence>
<sequence length="597" mass="63969">MSNNENASQGVATNGQAVPQQQPSPSQTQNNVQALAQSSVGGDSLTCQWSNCGERCTTAEQLYDHVCERHVGRKSTNNLNLTCQWGNCRTTTVKRDHITSHIRVHVPLKPHKCDFCGKAFKRPQDLKKHVKTHADDSVLMRSPEPARGGAGGGGYSAQAGKLVADLQSLAATASGYYPDHHQIAGQPVYYQNGASNPSAYHGPGQTQQSSAYGPVYYAVSQPQTNNAEYELRKRAAFDALNEFFGEAKQRRIDPTTYYDVGHRLMALNSVPAPNQIIGGGGYSTGGVSDYSGGGGGVATASQHQILQPQYSLPLPNARTKNDLLNIDQFLEQLQSTVYENSNQAAAAGVAQHGTYVHGGVAYRNSNSPPQLPHIPHLSAHAQGVAVSSAADQTPALTPASSVLSYTSGHSPSSVHSSHTISPITRPNNIGSTMYPTLPTVSAMADASGAYATSSAPPSGLATAFDADMRRRYSGGQLQKEAPAGDRMDVDETPSPTETERADKMPKIERLGVKSPSMKNVDPALRSPGAQSESSDGTDKAQESWIENVRIIEALRNFVQEKLSKGDYEEDEDIPLTEQEDVDAKNLYPVLRDVQGDN</sequence>
<feature type="domain" description="C2H2-type" evidence="11">
    <location>
        <begin position="81"/>
        <end position="110"/>
    </location>
</feature>
<dbReference type="Pfam" id="PF00096">
    <property type="entry name" value="zf-C2H2"/>
    <property type="match status" value="1"/>
</dbReference>
<feature type="compositionally biased region" description="Polar residues" evidence="10">
    <location>
        <begin position="1"/>
        <end position="15"/>
    </location>
</feature>
<dbReference type="OrthoDB" id="6155966at2759"/>
<protein>
    <recommendedName>
        <fullName evidence="11">C2H2-type domain-containing protein</fullName>
    </recommendedName>
</protein>
<dbReference type="PANTHER" id="PTHR47257">
    <property type="entry name" value="PH-RESPONSE TRANSCRIPTION FACTOR PACC/RIM101"/>
    <property type="match status" value="1"/>
</dbReference>
<keyword evidence="6" id="KW-0862">Zinc</keyword>
<dbReference type="FunFam" id="3.30.160.60:FF:000458">
    <property type="entry name" value="pH-response transcription factor pacC/RIM101"/>
    <property type="match status" value="1"/>
</dbReference>
<dbReference type="SUPFAM" id="SSF57667">
    <property type="entry name" value="beta-beta-alpha zinc fingers"/>
    <property type="match status" value="2"/>
</dbReference>
<feature type="compositionally biased region" description="Acidic residues" evidence="10">
    <location>
        <begin position="567"/>
        <end position="580"/>
    </location>
</feature>
<dbReference type="Proteomes" id="UP000800235">
    <property type="component" value="Unassembled WGS sequence"/>
</dbReference>
<proteinExistence type="inferred from homology"/>
<evidence type="ECO:0000313" key="12">
    <source>
        <dbReference type="EMBL" id="KAF2428796.1"/>
    </source>
</evidence>
<dbReference type="SMART" id="SM00355">
    <property type="entry name" value="ZnF_C2H2"/>
    <property type="match status" value="3"/>
</dbReference>
<feature type="region of interest" description="Disordered" evidence="10">
    <location>
        <begin position="1"/>
        <end position="32"/>
    </location>
</feature>
<gene>
    <name evidence="12" type="ORF">EJ08DRAFT_735554</name>
</gene>
<accession>A0A9P4TX30</accession>
<feature type="domain" description="C2H2-type" evidence="11">
    <location>
        <begin position="111"/>
        <end position="138"/>
    </location>
</feature>
<evidence type="ECO:0000313" key="13">
    <source>
        <dbReference type="Proteomes" id="UP000800235"/>
    </source>
</evidence>
<evidence type="ECO:0000256" key="5">
    <source>
        <dbReference type="ARBA" id="ARBA00022771"/>
    </source>
</evidence>
<dbReference type="PANTHER" id="PTHR47257:SF1">
    <property type="entry name" value="PH-RESPONSE TRANSCRIPTION FACTOR PACC_RIM101"/>
    <property type="match status" value="1"/>
</dbReference>